<dbReference type="PANTHER" id="PTHR11851">
    <property type="entry name" value="METALLOPROTEASE"/>
    <property type="match status" value="1"/>
</dbReference>
<dbReference type="InterPro" id="IPR001431">
    <property type="entry name" value="Pept_M16_Zn_BS"/>
</dbReference>
<feature type="compositionally biased region" description="Basic and acidic residues" evidence="4">
    <location>
        <begin position="235"/>
        <end position="251"/>
    </location>
</feature>
<accession>A0A177E5M5</accession>
<dbReference type="Pfam" id="PF05193">
    <property type="entry name" value="Peptidase_M16_C"/>
    <property type="match status" value="2"/>
</dbReference>
<dbReference type="OrthoDB" id="9811314at2"/>
<reference evidence="8 9" key="1">
    <citation type="submission" date="2016-02" db="EMBL/GenBank/DDBJ databases">
        <title>Draft genome sequence of Thermodesulfatator sp. S606.</title>
        <authorList>
            <person name="Lai Q."/>
            <person name="Cao J."/>
            <person name="Dupont S."/>
            <person name="Shao Z."/>
            <person name="Jebbar M."/>
            <person name="Alain K."/>
        </authorList>
    </citation>
    <scope>NUCLEOTIDE SEQUENCE [LARGE SCALE GENOMIC DNA]</scope>
    <source>
        <strain evidence="8 9">S606</strain>
    </source>
</reference>
<evidence type="ECO:0000256" key="1">
    <source>
        <dbReference type="ARBA" id="ARBA00001947"/>
    </source>
</evidence>
<dbReference type="RefSeq" id="WP_068542685.1">
    <property type="nucleotide sequence ID" value="NZ_LSFI01000035.1"/>
</dbReference>
<dbReference type="AlphaFoldDB" id="A0A177E5M5"/>
<evidence type="ECO:0000259" key="6">
    <source>
        <dbReference type="Pfam" id="PF00675"/>
    </source>
</evidence>
<dbReference type="STRING" id="1795632.TH606_07920"/>
<evidence type="ECO:0000313" key="9">
    <source>
        <dbReference type="Proteomes" id="UP000076964"/>
    </source>
</evidence>
<keyword evidence="5" id="KW-0812">Transmembrane</keyword>
<keyword evidence="5" id="KW-1133">Transmembrane helix</keyword>
<dbReference type="Proteomes" id="UP000076964">
    <property type="component" value="Unassembled WGS sequence"/>
</dbReference>
<evidence type="ECO:0000256" key="4">
    <source>
        <dbReference type="SAM" id="MobiDB-lite"/>
    </source>
</evidence>
<dbReference type="GO" id="GO:0046872">
    <property type="term" value="F:metal ion binding"/>
    <property type="evidence" value="ECO:0007669"/>
    <property type="project" value="InterPro"/>
</dbReference>
<gene>
    <name evidence="8" type="ORF">TH606_07920</name>
</gene>
<dbReference type="InterPro" id="IPR011249">
    <property type="entry name" value="Metalloenz_LuxS/M16"/>
</dbReference>
<comment type="cofactor">
    <cofactor evidence="1">
        <name>Zn(2+)</name>
        <dbReference type="ChEBI" id="CHEBI:29105"/>
    </cofactor>
</comment>
<feature type="domain" description="Peptidase M16 N-terminal" evidence="6">
    <location>
        <begin position="490"/>
        <end position="626"/>
    </location>
</feature>
<dbReference type="InterPro" id="IPR011765">
    <property type="entry name" value="Pept_M16_N"/>
</dbReference>
<dbReference type="InterPro" id="IPR007863">
    <property type="entry name" value="Peptidase_M16_C"/>
</dbReference>
<dbReference type="Pfam" id="PF00675">
    <property type="entry name" value="Peptidase_M16"/>
    <property type="match status" value="2"/>
</dbReference>
<dbReference type="GO" id="GO:0004222">
    <property type="term" value="F:metalloendopeptidase activity"/>
    <property type="evidence" value="ECO:0007669"/>
    <property type="project" value="InterPro"/>
</dbReference>
<evidence type="ECO:0000256" key="5">
    <source>
        <dbReference type="SAM" id="Phobius"/>
    </source>
</evidence>
<dbReference type="PANTHER" id="PTHR11851:SF49">
    <property type="entry name" value="MITOCHONDRIAL-PROCESSING PEPTIDASE SUBUNIT ALPHA"/>
    <property type="match status" value="1"/>
</dbReference>
<feature type="domain" description="Peptidase M16 N-terminal" evidence="6">
    <location>
        <begin position="42"/>
        <end position="185"/>
    </location>
</feature>
<evidence type="ECO:0000259" key="7">
    <source>
        <dbReference type="Pfam" id="PF05193"/>
    </source>
</evidence>
<evidence type="ECO:0000256" key="2">
    <source>
        <dbReference type="ARBA" id="ARBA00007261"/>
    </source>
</evidence>
<dbReference type="InterPro" id="IPR050361">
    <property type="entry name" value="MPP/UQCRC_Complex"/>
</dbReference>
<organism evidence="8 9">
    <name type="scientific">Thermodesulfatator autotrophicus</name>
    <dbReference type="NCBI Taxonomy" id="1795632"/>
    <lineage>
        <taxon>Bacteria</taxon>
        <taxon>Pseudomonadati</taxon>
        <taxon>Thermodesulfobacteriota</taxon>
        <taxon>Thermodesulfobacteria</taxon>
        <taxon>Thermodesulfobacteriales</taxon>
        <taxon>Thermodesulfatatoraceae</taxon>
        <taxon>Thermodesulfatator</taxon>
    </lineage>
</organism>
<evidence type="ECO:0008006" key="10">
    <source>
        <dbReference type="Google" id="ProtNLM"/>
    </source>
</evidence>
<protein>
    <recommendedName>
        <fullName evidence="10">Peptidase M16</fullName>
    </recommendedName>
</protein>
<sequence>MKYLKFLLFSLFLALLFIQGVWAMELAPGLYKTVLDNGLTLIVEENHRAPVVSVQVWVKAGSAYEKDSEAGITHLIEHMIFKGTEKRKPGEIAATIESFGGSINAFTSYDYTCYYVNGPSEVLDTALDVLSDAIFHSIFDPTELEREKQVILEEMRMRNDRPALALAEAVRQKAYLKYPYRRPIIGYPETVKAFTRDDILKYMARRYRPAHIAVVIVGDVEAETALSKASSYFGREPKKPPQKVKFPEEPPKTKPVLVTINRDVQEGYFQIALPGPSLLEKEAPVMDVIAAILGQGESSRLYRELRREKGIVNTIYAYAFTPQGPGLFEVAGTASAENLRESLKEALVEIFRLKYEPVLPEELTKAKVMVAADFVYSRETMQGEARKLGAFEMIAGDPLKARAYLEAIKKVTPAQIKEAAQKFFTPQAVVAGLLAQNVSEIISQEELENLVEEAEMEASGITPELERWIAPTVKKKLANGLTVLITPQKDVPSLAMALVFPGGLRFETAETNGLFRTLAGLWTKGTNKYSAEMLASIVESMGGDISGFSGRNTFGLKGVFLSDYLDQALSLFAEVAKNPALSQEELERLKPELLSALARQEDNPLQLAIKEFYRLLFAPHPYGLNILGSPEVIKNLSSQDIKKAYDSFVIPSRGVLAIVGDVDPDKVWPLIEKHFGAWQKEAPPLPEDKEPEPLLEPKISTVNLDREQVHLILGFRGPDMFSPDRYATEVLNAILAGQGGRLFKELRDQKALAYSVTSFLTLGINTGGIGFYIATEPAKKKLALAGLWQEITKVAQEGVTDEEIKRAKRWLVGRYLTGLQTNSAQALEQAVNEVLGLGYNYGLRYIQKIQNVEWENINEVAKKYLQNQSYVLVTVGPIEN</sequence>
<dbReference type="GO" id="GO:0006508">
    <property type="term" value="P:proteolysis"/>
    <property type="evidence" value="ECO:0007669"/>
    <property type="project" value="InterPro"/>
</dbReference>
<comment type="caution">
    <text evidence="8">The sequence shown here is derived from an EMBL/GenBank/DDBJ whole genome shotgun (WGS) entry which is preliminary data.</text>
</comment>
<name>A0A177E5M5_9BACT</name>
<dbReference type="SUPFAM" id="SSF63411">
    <property type="entry name" value="LuxS/MPP-like metallohydrolase"/>
    <property type="match status" value="4"/>
</dbReference>
<evidence type="ECO:0000313" key="8">
    <source>
        <dbReference type="EMBL" id="OAG27267.1"/>
    </source>
</evidence>
<keyword evidence="9" id="KW-1185">Reference proteome</keyword>
<feature type="domain" description="Peptidase M16 C-terminal" evidence="7">
    <location>
        <begin position="635"/>
        <end position="809"/>
    </location>
</feature>
<feature type="transmembrane region" description="Helical" evidence="5">
    <location>
        <begin position="751"/>
        <end position="774"/>
    </location>
</feature>
<comment type="similarity">
    <text evidence="2 3">Belongs to the peptidase M16 family.</text>
</comment>
<feature type="region of interest" description="Disordered" evidence="4">
    <location>
        <begin position="232"/>
        <end position="251"/>
    </location>
</feature>
<proteinExistence type="inferred from homology"/>
<evidence type="ECO:0000256" key="3">
    <source>
        <dbReference type="RuleBase" id="RU004447"/>
    </source>
</evidence>
<keyword evidence="5" id="KW-0472">Membrane</keyword>
<dbReference type="EMBL" id="LSFI01000035">
    <property type="protein sequence ID" value="OAG27267.1"/>
    <property type="molecule type" value="Genomic_DNA"/>
</dbReference>
<dbReference type="PROSITE" id="PS00143">
    <property type="entry name" value="INSULINASE"/>
    <property type="match status" value="1"/>
</dbReference>
<dbReference type="Gene3D" id="3.30.830.10">
    <property type="entry name" value="Metalloenzyme, LuxS/M16 peptidase-like"/>
    <property type="match status" value="4"/>
</dbReference>
<feature type="domain" description="Peptidase M16 C-terminal" evidence="7">
    <location>
        <begin position="194"/>
        <end position="367"/>
    </location>
</feature>